<dbReference type="PANTHER" id="PTHR34222">
    <property type="entry name" value="GAG_PRE-INTEGRS DOMAIN-CONTAINING PROTEIN"/>
    <property type="match status" value="1"/>
</dbReference>
<keyword evidence="5" id="KW-1185">Reference proteome</keyword>
<evidence type="ECO:0000256" key="1">
    <source>
        <dbReference type="PROSITE-ProRule" id="PRU00047"/>
    </source>
</evidence>
<dbReference type="PROSITE" id="PS50158">
    <property type="entry name" value="ZF_CCHC"/>
    <property type="match status" value="1"/>
</dbReference>
<dbReference type="GO" id="GO:0003964">
    <property type="term" value="F:RNA-directed DNA polymerase activity"/>
    <property type="evidence" value="ECO:0007669"/>
    <property type="project" value="UniProtKB-KW"/>
</dbReference>
<evidence type="ECO:0000313" key="4">
    <source>
        <dbReference type="EMBL" id="GJT89623.1"/>
    </source>
</evidence>
<keyword evidence="1" id="KW-0479">Metal-binding</keyword>
<keyword evidence="1" id="KW-0862">Zinc</keyword>
<sequence>MLKQLWIMEKIYDGFPECQEQDEDCYRCGERDQRRRLIQLLMGLDECYANIRVQNLLMNQMSSVAKAYNIIRQEEKQKEGFASRIPMATAHSNNYRNSYNNNGRNGKNYSQCETSNRNLSDNDNIVRRSVFRKGVICGNCSKEGHTREECYKLLGYHVGHHLHGKYKPPHTPQRFNAQNSSAHWTVNVTMGKNLNA</sequence>
<keyword evidence="1" id="KW-0863">Zinc-finger</keyword>
<organism evidence="4 5">
    <name type="scientific">Tanacetum coccineum</name>
    <dbReference type="NCBI Taxonomy" id="301880"/>
    <lineage>
        <taxon>Eukaryota</taxon>
        <taxon>Viridiplantae</taxon>
        <taxon>Streptophyta</taxon>
        <taxon>Embryophyta</taxon>
        <taxon>Tracheophyta</taxon>
        <taxon>Spermatophyta</taxon>
        <taxon>Magnoliopsida</taxon>
        <taxon>eudicotyledons</taxon>
        <taxon>Gunneridae</taxon>
        <taxon>Pentapetalae</taxon>
        <taxon>asterids</taxon>
        <taxon>campanulids</taxon>
        <taxon>Asterales</taxon>
        <taxon>Asteraceae</taxon>
        <taxon>Asteroideae</taxon>
        <taxon>Anthemideae</taxon>
        <taxon>Anthemidinae</taxon>
        <taxon>Tanacetum</taxon>
    </lineage>
</organism>
<protein>
    <submittedName>
        <fullName evidence="4">Reverse transcriptase, RNA-dependent DNA polymerase, LTR copia-type gag-polypeptide</fullName>
    </submittedName>
</protein>
<dbReference type="InterPro" id="IPR001878">
    <property type="entry name" value="Znf_CCHC"/>
</dbReference>
<dbReference type="PANTHER" id="PTHR34222:SF99">
    <property type="entry name" value="PROTEIN, PUTATIVE-RELATED"/>
    <property type="match status" value="1"/>
</dbReference>
<dbReference type="EMBL" id="BQNB010019841">
    <property type="protein sequence ID" value="GJT89623.1"/>
    <property type="molecule type" value="Genomic_DNA"/>
</dbReference>
<feature type="compositionally biased region" description="Low complexity" evidence="2">
    <location>
        <begin position="92"/>
        <end position="110"/>
    </location>
</feature>
<feature type="domain" description="CCHC-type" evidence="3">
    <location>
        <begin position="137"/>
        <end position="150"/>
    </location>
</feature>
<gene>
    <name evidence="4" type="ORF">Tco_1078468</name>
</gene>
<evidence type="ECO:0000313" key="5">
    <source>
        <dbReference type="Proteomes" id="UP001151760"/>
    </source>
</evidence>
<feature type="region of interest" description="Disordered" evidence="2">
    <location>
        <begin position="92"/>
        <end position="116"/>
    </location>
</feature>
<reference evidence="4" key="1">
    <citation type="journal article" date="2022" name="Int. J. Mol. Sci.">
        <title>Draft Genome of Tanacetum Coccineum: Genomic Comparison of Closely Related Tanacetum-Family Plants.</title>
        <authorList>
            <person name="Yamashiro T."/>
            <person name="Shiraishi A."/>
            <person name="Nakayama K."/>
            <person name="Satake H."/>
        </authorList>
    </citation>
    <scope>NUCLEOTIDE SEQUENCE</scope>
</reference>
<evidence type="ECO:0000256" key="2">
    <source>
        <dbReference type="SAM" id="MobiDB-lite"/>
    </source>
</evidence>
<reference evidence="4" key="2">
    <citation type="submission" date="2022-01" db="EMBL/GenBank/DDBJ databases">
        <authorList>
            <person name="Yamashiro T."/>
            <person name="Shiraishi A."/>
            <person name="Satake H."/>
            <person name="Nakayama K."/>
        </authorList>
    </citation>
    <scope>NUCLEOTIDE SEQUENCE</scope>
</reference>
<keyword evidence="4" id="KW-0808">Transferase</keyword>
<proteinExistence type="predicted"/>
<accession>A0ABQ5HP52</accession>
<name>A0ABQ5HP52_9ASTR</name>
<keyword evidence="4" id="KW-0695">RNA-directed DNA polymerase</keyword>
<comment type="caution">
    <text evidence="4">The sequence shown here is derived from an EMBL/GenBank/DDBJ whole genome shotgun (WGS) entry which is preliminary data.</text>
</comment>
<evidence type="ECO:0000259" key="3">
    <source>
        <dbReference type="PROSITE" id="PS50158"/>
    </source>
</evidence>
<keyword evidence="4" id="KW-0548">Nucleotidyltransferase</keyword>
<dbReference type="Proteomes" id="UP001151760">
    <property type="component" value="Unassembled WGS sequence"/>
</dbReference>